<accession>A0ABY3TGD5</accession>
<dbReference type="RefSeq" id="WP_240176676.1">
    <property type="nucleotide sequence ID" value="NZ_CP092362.2"/>
</dbReference>
<reference evidence="7" key="1">
    <citation type="submission" date="2022-08" db="EMBL/GenBank/DDBJ databases">
        <title>Whole genome sequencing of non-tuberculosis mycobacteria type-strains.</title>
        <authorList>
            <person name="Igarashi Y."/>
            <person name="Osugi A."/>
            <person name="Mitarai S."/>
        </authorList>
    </citation>
    <scope>NUCLEOTIDE SEQUENCE</scope>
    <source>
        <strain evidence="7">JCM 16369</strain>
    </source>
</reference>
<evidence type="ECO:0000256" key="4">
    <source>
        <dbReference type="ARBA" id="ARBA00023098"/>
    </source>
</evidence>
<name>A0ABY3TGD5_9MYCO</name>
<dbReference type="PROSITE" id="PS00455">
    <property type="entry name" value="AMP_BINDING"/>
    <property type="match status" value="1"/>
</dbReference>
<proteinExistence type="inferred from homology"/>
<dbReference type="EMBL" id="CP092362">
    <property type="protein sequence ID" value="ULN39789.1"/>
    <property type="molecule type" value="Genomic_DNA"/>
</dbReference>
<dbReference type="CDD" id="cd05907">
    <property type="entry name" value="VL_LC_FACS_like"/>
    <property type="match status" value="1"/>
</dbReference>
<dbReference type="Pfam" id="PF23562">
    <property type="entry name" value="AMP-binding_C_3"/>
    <property type="match status" value="1"/>
</dbReference>
<evidence type="ECO:0000256" key="2">
    <source>
        <dbReference type="ARBA" id="ARBA00022598"/>
    </source>
</evidence>
<dbReference type="PANTHER" id="PTHR43272:SF32">
    <property type="entry name" value="AMP-DEPENDENT SYNTHETASE_LIGASE DOMAIN-CONTAINING PROTEIN"/>
    <property type="match status" value="1"/>
</dbReference>
<keyword evidence="2 7" id="KW-0436">Ligase</keyword>
<protein>
    <recommendedName>
        <fullName evidence="5">Acyl-CoA synthetase</fullName>
    </recommendedName>
</protein>
<evidence type="ECO:0000313" key="8">
    <source>
        <dbReference type="Proteomes" id="UP001055337"/>
    </source>
</evidence>
<organism evidence="7 8">
    <name type="scientific">Mycolicibacterium crocinum</name>
    <dbReference type="NCBI Taxonomy" id="388459"/>
    <lineage>
        <taxon>Bacteria</taxon>
        <taxon>Bacillati</taxon>
        <taxon>Actinomycetota</taxon>
        <taxon>Actinomycetes</taxon>
        <taxon>Mycobacteriales</taxon>
        <taxon>Mycobacteriaceae</taxon>
        <taxon>Mycolicibacterium</taxon>
    </lineage>
</organism>
<dbReference type="GO" id="GO:0016874">
    <property type="term" value="F:ligase activity"/>
    <property type="evidence" value="ECO:0007669"/>
    <property type="project" value="UniProtKB-KW"/>
</dbReference>
<sequence length="599" mass="64326">MREYSVPAAFTVGEHDNVVSSVYDHERTDPTYVIAQRQVDGGWTDVTCAEVAAQIRSAALGLIAEGVQPGDRVAILSATRYEWVILDYAILSVGGVTVPIYETSSTDQVRWVLEDSGAVLVFTETEAHAQMVKELHDELPALRKTLRIESAGLSALDELAQAAEGTDPAELERRLAALRSADPATLIYTSGTTGRPKGVQLTHANLLYETRGTTACFPTLLRQHERLLVFLPLAHVLARALSMTAFANKVTLGYTSDIKNLVPMLQAFKPTIVVSVPRVFEKVYNTAELNARNSGRAPVFELAVKTAIAYSEALENGGPNLLLKLSHAVFDRLVYGKLRAALGGDCHAAISGGAPLGKRLGHFYRGAGLSIYEGYGLTETSAAITVNRIGELKVGTVGKLVPGNSMAVAQDGELLVKGGVVFHGYWRNEKATSEAIVDGWFHTGDLASVDADGFVSITGRKKEIIVTAGGKNVAPAVLEDALRAHPLISQAMAVGDNQPFIGALIAIDPEAFDAWKSQHGKAASASVGDLREDPDLIAEIELAVKDANQHVSHAESIRKFRILPCDFTVQTGELTPTLKVKRNVVAERFADEIGAIYAK</sequence>
<dbReference type="Proteomes" id="UP001055337">
    <property type="component" value="Chromosome"/>
</dbReference>
<gene>
    <name evidence="7" type="ORF">MI149_18930</name>
</gene>
<evidence type="ECO:0000313" key="7">
    <source>
        <dbReference type="EMBL" id="ULN39789.1"/>
    </source>
</evidence>
<comment type="similarity">
    <text evidence="1">Belongs to the ATP-dependent AMP-binding enzyme family.</text>
</comment>
<dbReference type="InterPro" id="IPR020845">
    <property type="entry name" value="AMP-binding_CS"/>
</dbReference>
<dbReference type="Pfam" id="PF00501">
    <property type="entry name" value="AMP-binding"/>
    <property type="match status" value="1"/>
</dbReference>
<evidence type="ECO:0000256" key="5">
    <source>
        <dbReference type="ARBA" id="ARBA00032875"/>
    </source>
</evidence>
<dbReference type="SUPFAM" id="SSF56801">
    <property type="entry name" value="Acetyl-CoA synthetase-like"/>
    <property type="match status" value="1"/>
</dbReference>
<keyword evidence="8" id="KW-1185">Reference proteome</keyword>
<dbReference type="InterPro" id="IPR000873">
    <property type="entry name" value="AMP-dep_synth/lig_dom"/>
</dbReference>
<keyword evidence="4" id="KW-0443">Lipid metabolism</keyword>
<keyword evidence="3" id="KW-0276">Fatty acid metabolism</keyword>
<evidence type="ECO:0000256" key="1">
    <source>
        <dbReference type="ARBA" id="ARBA00006432"/>
    </source>
</evidence>
<evidence type="ECO:0000259" key="6">
    <source>
        <dbReference type="Pfam" id="PF00501"/>
    </source>
</evidence>
<feature type="domain" description="AMP-dependent synthetase/ligase" evidence="6">
    <location>
        <begin position="37"/>
        <end position="426"/>
    </location>
</feature>
<evidence type="ECO:0000256" key="3">
    <source>
        <dbReference type="ARBA" id="ARBA00022832"/>
    </source>
</evidence>
<dbReference type="PANTHER" id="PTHR43272">
    <property type="entry name" value="LONG-CHAIN-FATTY-ACID--COA LIGASE"/>
    <property type="match status" value="1"/>
</dbReference>
<dbReference type="InterPro" id="IPR042099">
    <property type="entry name" value="ANL_N_sf"/>
</dbReference>
<dbReference type="Gene3D" id="3.40.50.12780">
    <property type="entry name" value="N-terminal domain of ligase-like"/>
    <property type="match status" value="1"/>
</dbReference>